<reference evidence="2" key="1">
    <citation type="submission" date="2021-05" db="EMBL/GenBank/DDBJ databases">
        <authorList>
            <person name="Alioto T."/>
            <person name="Alioto T."/>
            <person name="Gomez Garrido J."/>
        </authorList>
    </citation>
    <scope>NUCLEOTIDE SEQUENCE</scope>
</reference>
<keyword evidence="1" id="KW-0472">Membrane</keyword>
<dbReference type="EMBL" id="HBUE01110200">
    <property type="protein sequence ID" value="CAG6488508.1"/>
    <property type="molecule type" value="Transcribed_RNA"/>
</dbReference>
<name>A0A8D8C7G6_CULPI</name>
<proteinExistence type="predicted"/>
<dbReference type="AlphaFoldDB" id="A0A8D8C7G6"/>
<evidence type="ECO:0000313" key="2">
    <source>
        <dbReference type="EMBL" id="CAG6488510.1"/>
    </source>
</evidence>
<dbReference type="EMBL" id="HBUE01110199">
    <property type="protein sequence ID" value="CAG6488507.1"/>
    <property type="molecule type" value="Transcribed_RNA"/>
</dbReference>
<dbReference type="EMBL" id="HBUE01110202">
    <property type="protein sequence ID" value="CAG6488510.1"/>
    <property type="molecule type" value="Transcribed_RNA"/>
</dbReference>
<accession>A0A8D8C7G6</accession>
<keyword evidence="1" id="KW-0812">Transmembrane</keyword>
<feature type="transmembrane region" description="Helical" evidence="1">
    <location>
        <begin position="46"/>
        <end position="67"/>
    </location>
</feature>
<sequence>MLENLRRAICCSLVSVPLRFFFFDRPSSLLSTSSVSVEGSTFVGFIFFPVTLTVLCAVFPFGLPLFLTSDTTSTSLASEIISSFKIISFVKAHSSSKSLSSPVGSGSTVMLISVEKQSKKSFRVR</sequence>
<protein>
    <submittedName>
        <fullName evidence="2">(northern house mosquito) hypothetical protein</fullName>
    </submittedName>
</protein>
<organism evidence="2">
    <name type="scientific">Culex pipiens</name>
    <name type="common">House mosquito</name>
    <dbReference type="NCBI Taxonomy" id="7175"/>
    <lineage>
        <taxon>Eukaryota</taxon>
        <taxon>Metazoa</taxon>
        <taxon>Ecdysozoa</taxon>
        <taxon>Arthropoda</taxon>
        <taxon>Hexapoda</taxon>
        <taxon>Insecta</taxon>
        <taxon>Pterygota</taxon>
        <taxon>Neoptera</taxon>
        <taxon>Endopterygota</taxon>
        <taxon>Diptera</taxon>
        <taxon>Nematocera</taxon>
        <taxon>Culicoidea</taxon>
        <taxon>Culicidae</taxon>
        <taxon>Culicinae</taxon>
        <taxon>Culicini</taxon>
        <taxon>Culex</taxon>
        <taxon>Culex</taxon>
    </lineage>
</organism>
<evidence type="ECO:0000256" key="1">
    <source>
        <dbReference type="SAM" id="Phobius"/>
    </source>
</evidence>
<keyword evidence="1" id="KW-1133">Transmembrane helix</keyword>